<feature type="transmembrane region" description="Helical" evidence="10">
    <location>
        <begin position="80"/>
        <end position="100"/>
    </location>
</feature>
<dbReference type="Gene3D" id="1.10.3470.10">
    <property type="entry name" value="ABC transporter involved in vitamin B12 uptake, BtuC"/>
    <property type="match status" value="1"/>
</dbReference>
<accession>A0A143PAA7</accession>
<evidence type="ECO:0000256" key="2">
    <source>
        <dbReference type="ARBA" id="ARBA00007935"/>
    </source>
</evidence>
<dbReference type="SUPFAM" id="SSF81345">
    <property type="entry name" value="ABC transporter involved in vitamin B12 uptake, BtuC"/>
    <property type="match status" value="1"/>
</dbReference>
<feature type="transmembrane region" description="Helical" evidence="10">
    <location>
        <begin position="293"/>
        <end position="314"/>
    </location>
</feature>
<feature type="transmembrane region" description="Helical" evidence="10">
    <location>
        <begin position="181"/>
        <end position="200"/>
    </location>
</feature>
<dbReference type="Pfam" id="PF01032">
    <property type="entry name" value="FecCD"/>
    <property type="match status" value="1"/>
</dbReference>
<dbReference type="GO" id="GO:0022857">
    <property type="term" value="F:transmembrane transporter activity"/>
    <property type="evidence" value="ECO:0007669"/>
    <property type="project" value="InterPro"/>
</dbReference>
<dbReference type="CDD" id="cd06550">
    <property type="entry name" value="TM_ABC_iron-siderophores_like"/>
    <property type="match status" value="1"/>
</dbReference>
<dbReference type="GeneID" id="93727365"/>
<dbReference type="RefSeq" id="WP_047132707.1">
    <property type="nucleotide sequence ID" value="NZ_CP015114.1"/>
</dbReference>
<name>A0A143PAA7_9STAP</name>
<dbReference type="EMBL" id="RQTE01000021">
    <property type="protein sequence ID" value="RZI04507.1"/>
    <property type="molecule type" value="Genomic_DNA"/>
</dbReference>
<comment type="subcellular location">
    <subcellularLocation>
        <location evidence="1">Cell membrane</location>
        <topology evidence="1">Multi-pass membrane protein</topology>
    </subcellularLocation>
</comment>
<keyword evidence="8" id="KW-0408">Iron</keyword>
<feature type="transmembrane region" description="Helical" evidence="10">
    <location>
        <begin position="226"/>
        <end position="255"/>
    </location>
</feature>
<keyword evidence="9 10" id="KW-0472">Membrane</keyword>
<evidence type="ECO:0000256" key="4">
    <source>
        <dbReference type="ARBA" id="ARBA00022475"/>
    </source>
</evidence>
<keyword evidence="4" id="KW-1003">Cell membrane</keyword>
<evidence type="ECO:0000256" key="7">
    <source>
        <dbReference type="ARBA" id="ARBA00022989"/>
    </source>
</evidence>
<dbReference type="Proteomes" id="UP000293854">
    <property type="component" value="Unassembled WGS sequence"/>
</dbReference>
<evidence type="ECO:0000256" key="6">
    <source>
        <dbReference type="ARBA" id="ARBA00022692"/>
    </source>
</evidence>
<evidence type="ECO:0000313" key="13">
    <source>
        <dbReference type="Proteomes" id="UP000293854"/>
    </source>
</evidence>
<dbReference type="AlphaFoldDB" id="A0A143PAA7"/>
<keyword evidence="6 10" id="KW-0812">Transmembrane</keyword>
<evidence type="ECO:0000256" key="1">
    <source>
        <dbReference type="ARBA" id="ARBA00004651"/>
    </source>
</evidence>
<evidence type="ECO:0000256" key="8">
    <source>
        <dbReference type="ARBA" id="ARBA00023004"/>
    </source>
</evidence>
<evidence type="ECO:0000313" key="14">
    <source>
        <dbReference type="Proteomes" id="UP000595942"/>
    </source>
</evidence>
<reference evidence="11 14" key="2">
    <citation type="submission" date="2021-01" db="EMBL/GenBank/DDBJ databases">
        <title>FDA dAtabase for Regulatory Grade micrObial Sequences (FDA-ARGOS): Supporting development and validation of Infectious Disease Dx tests.</title>
        <authorList>
            <person name="Sproer C."/>
            <person name="Gronow S."/>
            <person name="Severitt S."/>
            <person name="Schroder I."/>
            <person name="Tallon L."/>
            <person name="Sadzewicz L."/>
            <person name="Zhao X."/>
            <person name="Boylan J."/>
            <person name="Ott S."/>
            <person name="Bowen H."/>
            <person name="Vavikolanu K."/>
            <person name="Mehta A."/>
            <person name="Aluvathingal J."/>
            <person name="Nadendla S."/>
            <person name="Lowell S."/>
            <person name="Myers T."/>
            <person name="Yan Y."/>
            <person name="Sichtig H."/>
        </authorList>
    </citation>
    <scope>NUCLEOTIDE SEQUENCE [LARGE SCALE GENOMIC DNA]</scope>
    <source>
        <strain evidence="11 14">FDAARGOS_1148</strain>
    </source>
</reference>
<gene>
    <name evidence="12" type="ORF">EIG99_01025</name>
    <name evidence="11" type="ORF">I6J05_12760</name>
</gene>
<dbReference type="OrthoDB" id="9796260at2"/>
<dbReference type="KEGG" id="scv:A4G25_05765"/>
<dbReference type="PANTHER" id="PTHR30472:SF19">
    <property type="entry name" value="PETROBACTIN IMPORT SYSTEM PERMEASE PROTEIN YCLO"/>
    <property type="match status" value="1"/>
</dbReference>
<evidence type="ECO:0000256" key="9">
    <source>
        <dbReference type="ARBA" id="ARBA00023136"/>
    </source>
</evidence>
<evidence type="ECO:0000256" key="3">
    <source>
        <dbReference type="ARBA" id="ARBA00022448"/>
    </source>
</evidence>
<evidence type="ECO:0000256" key="5">
    <source>
        <dbReference type="ARBA" id="ARBA00022496"/>
    </source>
</evidence>
<organism evidence="12 13">
    <name type="scientific">Staphylococcus condimenti</name>
    <dbReference type="NCBI Taxonomy" id="70255"/>
    <lineage>
        <taxon>Bacteria</taxon>
        <taxon>Bacillati</taxon>
        <taxon>Bacillota</taxon>
        <taxon>Bacilli</taxon>
        <taxon>Bacillales</taxon>
        <taxon>Staphylococcaceae</taxon>
        <taxon>Staphylococcus</taxon>
    </lineage>
</organism>
<dbReference type="GO" id="GO:0005886">
    <property type="term" value="C:plasma membrane"/>
    <property type="evidence" value="ECO:0007669"/>
    <property type="project" value="UniProtKB-SubCell"/>
</dbReference>
<keyword evidence="14" id="KW-1185">Reference proteome</keyword>
<dbReference type="FunFam" id="1.10.3470.10:FF:000004">
    <property type="entry name" value="Iron compound ABC transporter, permease"/>
    <property type="match status" value="1"/>
</dbReference>
<dbReference type="EMBL" id="CP068073">
    <property type="protein sequence ID" value="QQS82726.1"/>
    <property type="molecule type" value="Genomic_DNA"/>
</dbReference>
<feature type="transmembrane region" description="Helical" evidence="10">
    <location>
        <begin position="132"/>
        <end position="160"/>
    </location>
</feature>
<dbReference type="Proteomes" id="UP000595942">
    <property type="component" value="Chromosome"/>
</dbReference>
<protein>
    <submittedName>
        <fullName evidence="12">Iron ABC transporter permease</fullName>
    </submittedName>
    <submittedName>
        <fullName evidence="11">Iron chelate uptake ABC transporter family permease subunit</fullName>
    </submittedName>
</protein>
<dbReference type="InterPro" id="IPR037294">
    <property type="entry name" value="ABC_BtuC-like"/>
</dbReference>
<evidence type="ECO:0000313" key="11">
    <source>
        <dbReference type="EMBL" id="QQS82726.1"/>
    </source>
</evidence>
<reference evidence="12 13" key="1">
    <citation type="submission" date="2018-11" db="EMBL/GenBank/DDBJ databases">
        <title>Genomic profiling of Staphylococcus species from a Poultry farm system in KwaZulu-Natal, South Africa.</title>
        <authorList>
            <person name="Amoako D.G."/>
            <person name="Somboro A.M."/>
            <person name="Abia A.L.K."/>
            <person name="Bester L.A."/>
            <person name="Essack S.Y."/>
        </authorList>
    </citation>
    <scope>NUCLEOTIDE SEQUENCE [LARGE SCALE GENOMIC DNA]</scope>
    <source>
        <strain evidence="12 13">SA11</strain>
    </source>
</reference>
<dbReference type="PANTHER" id="PTHR30472">
    <property type="entry name" value="FERRIC ENTEROBACTIN TRANSPORT SYSTEM PERMEASE PROTEIN"/>
    <property type="match status" value="1"/>
</dbReference>
<feature type="transmembrane region" description="Helical" evidence="10">
    <location>
        <begin position="107"/>
        <end position="126"/>
    </location>
</feature>
<feature type="transmembrane region" description="Helical" evidence="10">
    <location>
        <begin position="267"/>
        <end position="287"/>
    </location>
</feature>
<proteinExistence type="inferred from homology"/>
<evidence type="ECO:0000313" key="12">
    <source>
        <dbReference type="EMBL" id="RZI04507.1"/>
    </source>
</evidence>
<keyword evidence="7 10" id="KW-1133">Transmembrane helix</keyword>
<keyword evidence="5" id="KW-0410">Iron transport</keyword>
<dbReference type="InterPro" id="IPR000522">
    <property type="entry name" value="ABC_transptr_permease_BtuC"/>
</dbReference>
<sequence>MKANHLTTKLLILIAITIITGVLYLFLGIDWDILAYQLQSRVRKLILMILVGAAIGTSVVIFQAITVNRLLTPSMMGLDAVYMFIKVLLIFVFGVQSLAVTNLYLNFTLTLVAMILFALLLFQVIFKYGNFSVYFILLIGVILGTFFRSITGFLELVINPEEFLAVQSSMFANFNASNEKLVAVCGIGLLVLIIITIRILPYLDVLLLGKAQAINLGVNYTRVTRLLMIMVALLTAIATALVGPITFLGLLTINVAHEIVKTYEHKFLLPATILLSWISLFSAEWIVEHLFEATTEVSILINLVGGTYFIYLLISRRNAQ</sequence>
<feature type="transmembrane region" description="Helical" evidence="10">
    <location>
        <begin position="12"/>
        <end position="33"/>
    </location>
</feature>
<evidence type="ECO:0000256" key="10">
    <source>
        <dbReference type="SAM" id="Phobius"/>
    </source>
</evidence>
<feature type="transmembrane region" description="Helical" evidence="10">
    <location>
        <begin position="45"/>
        <end position="65"/>
    </location>
</feature>
<comment type="similarity">
    <text evidence="2">Belongs to the binding-protein-dependent transport system permease family. FecCD subfamily.</text>
</comment>
<keyword evidence="5" id="KW-0406">Ion transport</keyword>
<dbReference type="GO" id="GO:0033214">
    <property type="term" value="P:siderophore-iron import into cell"/>
    <property type="evidence" value="ECO:0007669"/>
    <property type="project" value="TreeGrafter"/>
</dbReference>
<keyword evidence="3" id="KW-0813">Transport</keyword>